<dbReference type="InterPro" id="IPR011992">
    <property type="entry name" value="EF-hand-dom_pair"/>
</dbReference>
<sequence>MKTKRKIRSLVFAGCRFSLPHDERLDGDVTCRLYTPYDKRCVLGQLHLSANFVCFASRTERLVSVVILLRDIVMVEGHKNFEEGITNAIRIQLNKEQENREFIFSAIADQTKVLQRITLFWQNCLRVEKQIKSSLVQHSHSGGGRRLARKILHEPLHAHYPHPQASASACTHLRTARRWEKMFRDYGRGYSMYRTIELHRLLLEGIPFEQKAHVWGICSGALVEMRLNEGEYTALLRRSRHNTTFSELTMDEIERDLHRSLPEHPAFQSAAGIDALRRILTAYAVRNPTIGYCQAMNIISSVLLLYAPEELAFWLLVAVCERLLPDYYNTKVVGALVDQGVFSDLVGQTLPQLHSKLIQLGLDDMVALSWFLTIFTSTIKFEAAIRVIDLFFHEGSKLIFQLALEMLRENEELIVKARDEGEALVALNEFTDKITDSNVKNSTQIFVGDLISNSYKHFADTFTNDTIERLRLKHRLKVVQNLEDSQMKSIVKSVGRECRLRSDELCCLYNVVRQEHLLTWRSRLNTTTAQHKKTSTEERKMGGRAGVERPRIDSCLQSQYRLDFELFAQILSRFLPWQPADEIFYVRAFRLLDMNETGILTFRDLSCFLGTLLRGDPTEKLTLLYRCHIPPAFNMSDLDELIKESLSFGGAELGVEAADVFGSKGASPERSKFSPRPPLDNDELELPQGSSTSTVSLSSSTLLMQSVSDSTIGKFDGASSINSSNVAFTRSPSAGALDPIETGSLKSSTTEAQSEFSDFSILNNNTNSDNNKHLQARFAQRQRLLDSEPEGRLPSVLSSTSPVASIFGTMPGAQTLEQITQVQFIQFWKTFYDMAGSISGTLSSSLETMESNSANGTNEDECETAMPAEEEDAQLFHALSYVGTLLLQLGEAHRSRREEVERQIVEALGEEAKALIVLSQDDAYIGNNNGEEQPRPTSSISTSSKAGDLNSCINDAEWRLSLGQIVATVLANATLAQIFERSYPLKQRQRRSATDATTAQEGKYISSSLPTQ</sequence>
<evidence type="ECO:0000256" key="3">
    <source>
        <dbReference type="SAM" id="MobiDB-lite"/>
    </source>
</evidence>
<evidence type="ECO:0000313" key="7">
    <source>
        <dbReference type="WBParaSite" id="Gr19_v10_g16561.t1"/>
    </source>
</evidence>
<dbReference type="SMART" id="SM00164">
    <property type="entry name" value="TBC"/>
    <property type="match status" value="1"/>
</dbReference>
<evidence type="ECO:0000256" key="2">
    <source>
        <dbReference type="ARBA" id="ARBA00022837"/>
    </source>
</evidence>
<dbReference type="PROSITE" id="PS50222">
    <property type="entry name" value="EF_HAND_2"/>
    <property type="match status" value="1"/>
</dbReference>
<evidence type="ECO:0000259" key="5">
    <source>
        <dbReference type="PROSITE" id="PS50222"/>
    </source>
</evidence>
<dbReference type="InterPro" id="IPR004182">
    <property type="entry name" value="GRAM"/>
</dbReference>
<evidence type="ECO:0000313" key="6">
    <source>
        <dbReference type="Proteomes" id="UP000887572"/>
    </source>
</evidence>
<dbReference type="PROSITE" id="PS50086">
    <property type="entry name" value="TBC_RABGAP"/>
    <property type="match status" value="1"/>
</dbReference>
<proteinExistence type="predicted"/>
<dbReference type="Gene3D" id="2.30.29.30">
    <property type="entry name" value="Pleckstrin-homology domain (PH domain)/Phosphotyrosine-binding domain (PTB)"/>
    <property type="match status" value="1"/>
</dbReference>
<feature type="domain" description="EF-hand" evidence="5">
    <location>
        <begin position="580"/>
        <end position="615"/>
    </location>
</feature>
<dbReference type="Gene3D" id="1.10.8.270">
    <property type="entry name" value="putative rabgap domain of human tbc1 domain family member 14 like domains"/>
    <property type="match status" value="1"/>
</dbReference>
<dbReference type="PANTHER" id="PTHR47219">
    <property type="entry name" value="RAB GTPASE-ACTIVATING PROTEIN 1-LIKE"/>
    <property type="match status" value="1"/>
</dbReference>
<dbReference type="PANTHER" id="PTHR47219:SF6">
    <property type="entry name" value="RAB GTPASE-ACTIVATING PROTEIN 1"/>
    <property type="match status" value="1"/>
</dbReference>
<dbReference type="PROSITE" id="PS00018">
    <property type="entry name" value="EF_HAND_1"/>
    <property type="match status" value="1"/>
</dbReference>
<dbReference type="Proteomes" id="UP000887572">
    <property type="component" value="Unplaced"/>
</dbReference>
<evidence type="ECO:0000259" key="4">
    <source>
        <dbReference type="PROSITE" id="PS50086"/>
    </source>
</evidence>
<dbReference type="InterPro" id="IPR018247">
    <property type="entry name" value="EF_Hand_1_Ca_BS"/>
</dbReference>
<dbReference type="InterPro" id="IPR000195">
    <property type="entry name" value="Rab-GAP-TBC_dom"/>
</dbReference>
<dbReference type="SUPFAM" id="SSF47473">
    <property type="entry name" value="EF-hand"/>
    <property type="match status" value="1"/>
</dbReference>
<dbReference type="GO" id="GO:0005096">
    <property type="term" value="F:GTPase activator activity"/>
    <property type="evidence" value="ECO:0007669"/>
    <property type="project" value="UniProtKB-KW"/>
</dbReference>
<dbReference type="InterPro" id="IPR050302">
    <property type="entry name" value="Rab_GAP_TBC_domain"/>
</dbReference>
<feature type="region of interest" description="Disordered" evidence="3">
    <location>
        <begin position="926"/>
        <end position="946"/>
    </location>
</feature>
<dbReference type="InterPro" id="IPR035969">
    <property type="entry name" value="Rab-GAP_TBC_sf"/>
</dbReference>
<dbReference type="Gene3D" id="1.10.238.10">
    <property type="entry name" value="EF-hand"/>
    <property type="match status" value="1"/>
</dbReference>
<name>A0A914HH34_GLORO</name>
<evidence type="ECO:0000256" key="1">
    <source>
        <dbReference type="ARBA" id="ARBA00022468"/>
    </source>
</evidence>
<dbReference type="InterPro" id="IPR011993">
    <property type="entry name" value="PH-like_dom_sf"/>
</dbReference>
<dbReference type="SUPFAM" id="SSF47923">
    <property type="entry name" value="Ypt/Rab-GAP domain of gyp1p"/>
    <property type="match status" value="2"/>
</dbReference>
<dbReference type="FunFam" id="1.10.8.270:FF:000002">
    <property type="entry name" value="TBC1 domain family member 9B"/>
    <property type="match status" value="1"/>
</dbReference>
<dbReference type="Gene3D" id="1.10.472.80">
    <property type="entry name" value="Ypt/Rab-GAP domain of gyp1p, domain 3"/>
    <property type="match status" value="1"/>
</dbReference>
<keyword evidence="6" id="KW-1185">Reference proteome</keyword>
<keyword evidence="1" id="KW-0343">GTPase activation</keyword>
<dbReference type="Pfam" id="PF00566">
    <property type="entry name" value="RabGAP-TBC"/>
    <property type="match status" value="1"/>
</dbReference>
<dbReference type="AlphaFoldDB" id="A0A914HH34"/>
<dbReference type="InterPro" id="IPR002048">
    <property type="entry name" value="EF_hand_dom"/>
</dbReference>
<keyword evidence="2" id="KW-0106">Calcium</keyword>
<dbReference type="SMART" id="SM00568">
    <property type="entry name" value="GRAM"/>
    <property type="match status" value="1"/>
</dbReference>
<dbReference type="GO" id="GO:0031267">
    <property type="term" value="F:small GTPase binding"/>
    <property type="evidence" value="ECO:0007669"/>
    <property type="project" value="TreeGrafter"/>
</dbReference>
<dbReference type="WBParaSite" id="Gr19_v10_g16561.t1">
    <property type="protein sequence ID" value="Gr19_v10_g16561.t1"/>
    <property type="gene ID" value="Gr19_v10_g16561"/>
</dbReference>
<feature type="domain" description="Rab-GAP TBC" evidence="4">
    <location>
        <begin position="205"/>
        <end position="395"/>
    </location>
</feature>
<feature type="compositionally biased region" description="Polar residues" evidence="3">
    <location>
        <begin position="994"/>
        <end position="1012"/>
    </location>
</feature>
<protein>
    <submittedName>
        <fullName evidence="7">TBC1 domain family member 9</fullName>
    </submittedName>
</protein>
<dbReference type="Pfam" id="PF02893">
    <property type="entry name" value="GRAM"/>
    <property type="match status" value="1"/>
</dbReference>
<reference evidence="7" key="1">
    <citation type="submission" date="2022-11" db="UniProtKB">
        <authorList>
            <consortium name="WormBaseParasite"/>
        </authorList>
    </citation>
    <scope>IDENTIFICATION</scope>
</reference>
<feature type="compositionally biased region" description="Polar residues" evidence="3">
    <location>
        <begin position="926"/>
        <end position="945"/>
    </location>
</feature>
<feature type="region of interest" description="Disordered" evidence="3">
    <location>
        <begin position="662"/>
        <end position="697"/>
    </location>
</feature>
<dbReference type="GO" id="GO:0005509">
    <property type="term" value="F:calcium ion binding"/>
    <property type="evidence" value="ECO:0007669"/>
    <property type="project" value="InterPro"/>
</dbReference>
<organism evidence="6 7">
    <name type="scientific">Globodera rostochiensis</name>
    <name type="common">Golden nematode worm</name>
    <name type="synonym">Heterodera rostochiensis</name>
    <dbReference type="NCBI Taxonomy" id="31243"/>
    <lineage>
        <taxon>Eukaryota</taxon>
        <taxon>Metazoa</taxon>
        <taxon>Ecdysozoa</taxon>
        <taxon>Nematoda</taxon>
        <taxon>Chromadorea</taxon>
        <taxon>Rhabditida</taxon>
        <taxon>Tylenchina</taxon>
        <taxon>Tylenchomorpha</taxon>
        <taxon>Tylenchoidea</taxon>
        <taxon>Heteroderidae</taxon>
        <taxon>Heteroderinae</taxon>
        <taxon>Globodera</taxon>
    </lineage>
</organism>
<accession>A0A914HH34</accession>
<feature type="region of interest" description="Disordered" evidence="3">
    <location>
        <begin position="986"/>
        <end position="1012"/>
    </location>
</feature>